<accession>A0A8H3FH36</accession>
<feature type="compositionally biased region" description="Basic and acidic residues" evidence="1">
    <location>
        <begin position="107"/>
        <end position="122"/>
    </location>
</feature>
<comment type="caution">
    <text evidence="3">The sequence shown here is derived from an EMBL/GenBank/DDBJ whole genome shotgun (WGS) entry which is preliminary data.</text>
</comment>
<sequence>MSPKSTIPNRLLFLFSLVFVLLCLTTPTTARVLDRRTDTQPTNPSTDSDIHHLHQNVPQRRDDLLERRSPNHDMVARADTAEDDDERRLPREVKSEARNEGAYGDGDGGRVRGHESGLRART</sequence>
<keyword evidence="2" id="KW-0732">Signal</keyword>
<evidence type="ECO:0000256" key="1">
    <source>
        <dbReference type="SAM" id="MobiDB-lite"/>
    </source>
</evidence>
<organism evidence="3 4">
    <name type="scientific">Heterodermia speciosa</name>
    <dbReference type="NCBI Taxonomy" id="116794"/>
    <lineage>
        <taxon>Eukaryota</taxon>
        <taxon>Fungi</taxon>
        <taxon>Dikarya</taxon>
        <taxon>Ascomycota</taxon>
        <taxon>Pezizomycotina</taxon>
        <taxon>Lecanoromycetes</taxon>
        <taxon>OSLEUM clade</taxon>
        <taxon>Lecanoromycetidae</taxon>
        <taxon>Caliciales</taxon>
        <taxon>Physciaceae</taxon>
        <taxon>Heterodermia</taxon>
    </lineage>
</organism>
<evidence type="ECO:0000313" key="3">
    <source>
        <dbReference type="EMBL" id="CAF9920766.1"/>
    </source>
</evidence>
<feature type="region of interest" description="Disordered" evidence="1">
    <location>
        <begin position="30"/>
        <end position="122"/>
    </location>
</feature>
<feature type="chain" id="PRO_5034286815" evidence="2">
    <location>
        <begin position="31"/>
        <end position="122"/>
    </location>
</feature>
<evidence type="ECO:0000313" key="4">
    <source>
        <dbReference type="Proteomes" id="UP000664521"/>
    </source>
</evidence>
<dbReference type="EMBL" id="CAJPDS010000026">
    <property type="protein sequence ID" value="CAF9920766.1"/>
    <property type="molecule type" value="Genomic_DNA"/>
</dbReference>
<gene>
    <name evidence="3" type="ORF">HETSPECPRED_004356</name>
</gene>
<proteinExistence type="predicted"/>
<name>A0A8H3FH36_9LECA</name>
<evidence type="ECO:0000256" key="2">
    <source>
        <dbReference type="SAM" id="SignalP"/>
    </source>
</evidence>
<feature type="signal peptide" evidence="2">
    <location>
        <begin position="1"/>
        <end position="30"/>
    </location>
</feature>
<protein>
    <submittedName>
        <fullName evidence="3">Uncharacterized protein</fullName>
    </submittedName>
</protein>
<feature type="compositionally biased region" description="Basic and acidic residues" evidence="1">
    <location>
        <begin position="59"/>
        <end position="99"/>
    </location>
</feature>
<reference evidence="3" key="1">
    <citation type="submission" date="2021-03" db="EMBL/GenBank/DDBJ databases">
        <authorList>
            <person name="Tagirdzhanova G."/>
        </authorList>
    </citation>
    <scope>NUCLEOTIDE SEQUENCE</scope>
</reference>
<keyword evidence="4" id="KW-1185">Reference proteome</keyword>
<dbReference type="AlphaFoldDB" id="A0A8H3FH36"/>
<dbReference type="Proteomes" id="UP000664521">
    <property type="component" value="Unassembled WGS sequence"/>
</dbReference>